<evidence type="ECO:0000313" key="2">
    <source>
        <dbReference type="Proteomes" id="UP000326396"/>
    </source>
</evidence>
<dbReference type="AlphaFoldDB" id="A0A5N6PLT9"/>
<protein>
    <recommendedName>
        <fullName evidence="3">Retrotransposon Copia-like N-terminal domain-containing protein</fullName>
    </recommendedName>
</protein>
<dbReference type="EMBL" id="SZYD01000004">
    <property type="protein sequence ID" value="KAD6454916.1"/>
    <property type="molecule type" value="Genomic_DNA"/>
</dbReference>
<dbReference type="OrthoDB" id="1845088at2759"/>
<evidence type="ECO:0008006" key="3">
    <source>
        <dbReference type="Google" id="ProtNLM"/>
    </source>
</evidence>
<comment type="caution">
    <text evidence="1">The sequence shown here is derived from an EMBL/GenBank/DDBJ whole genome shotgun (WGS) entry which is preliminary data.</text>
</comment>
<organism evidence="1 2">
    <name type="scientific">Mikania micrantha</name>
    <name type="common">bitter vine</name>
    <dbReference type="NCBI Taxonomy" id="192012"/>
    <lineage>
        <taxon>Eukaryota</taxon>
        <taxon>Viridiplantae</taxon>
        <taxon>Streptophyta</taxon>
        <taxon>Embryophyta</taxon>
        <taxon>Tracheophyta</taxon>
        <taxon>Spermatophyta</taxon>
        <taxon>Magnoliopsida</taxon>
        <taxon>eudicotyledons</taxon>
        <taxon>Gunneridae</taxon>
        <taxon>Pentapetalae</taxon>
        <taxon>asterids</taxon>
        <taxon>campanulids</taxon>
        <taxon>Asterales</taxon>
        <taxon>Asteraceae</taxon>
        <taxon>Asteroideae</taxon>
        <taxon>Heliantheae alliance</taxon>
        <taxon>Eupatorieae</taxon>
        <taxon>Mikania</taxon>
    </lineage>
</organism>
<gene>
    <name evidence="1" type="ORF">E3N88_09622</name>
</gene>
<keyword evidence="2" id="KW-1185">Reference proteome</keyword>
<dbReference type="Proteomes" id="UP000326396">
    <property type="component" value="Linkage Group LG12"/>
</dbReference>
<accession>A0A5N6PLT9</accession>
<reference evidence="1 2" key="1">
    <citation type="submission" date="2019-05" db="EMBL/GenBank/DDBJ databases">
        <title>Mikania micrantha, genome provides insights into the molecular mechanism of rapid growth.</title>
        <authorList>
            <person name="Liu B."/>
        </authorList>
    </citation>
    <scope>NUCLEOTIDE SEQUENCE [LARGE SCALE GENOMIC DNA]</scope>
    <source>
        <strain evidence="1">NLD-2019</strain>
        <tissue evidence="1">Leaf</tissue>
    </source>
</reference>
<sequence length="112" mass="12282">MVGGSSSSCSSVEAYPYPSHVCATNFVTVKLIGQDTYDVWRTQMLCMLESHDMLGFIRLSALGMEQIVVSQYDVSQNTSVENVNTVDEKHHAPSDETTSDVNIVPEVQCGFS</sequence>
<name>A0A5N6PLT9_9ASTR</name>
<evidence type="ECO:0000313" key="1">
    <source>
        <dbReference type="EMBL" id="KAD6454916.1"/>
    </source>
</evidence>
<proteinExistence type="predicted"/>